<evidence type="ECO:0000256" key="1">
    <source>
        <dbReference type="SAM" id="MobiDB-lite"/>
    </source>
</evidence>
<dbReference type="AlphaFoldDB" id="A0A3E2HQ72"/>
<keyword evidence="4" id="KW-1185">Reference proteome</keyword>
<feature type="region of interest" description="Disordered" evidence="1">
    <location>
        <begin position="213"/>
        <end position="393"/>
    </location>
</feature>
<feature type="domain" description="Transcriptional regulatory protein RXT2 N-terminal" evidence="2">
    <location>
        <begin position="36"/>
        <end position="177"/>
    </location>
</feature>
<sequence length="513" mass="57030">MASQAAIFAETIAGMKKAIKRKAYDSDSDESITQITNRGNKLRKKSRYVHEGQLAHPSGPVVYKRRIEHAGFYRDIISRKPPLIDEDGYEVDSEDDDERAETAMVAAAEFDPYADVRIEHLLAPLTAASDLPDHPTLSRPFTSKTVTELTKHVGAMLQKERSSLWKIRHLLTRFSGDNTWIPCEMVETENDFTLFGDDRDRHHRNDIVKSIPKDELDGRSTGTLASEDIVMKNGEQTVTAERSVEPSGEGSDDAVRGDRGIAGNTGGQSETTPTENGLVNGPSSGIPKEKNSETVSPNEAPEVTSGGNENSAPTETKSGATERLASPQLASKVAANNPETPAEGVDGANAEIITDQEDLPAPHRMRTRAQAQAASDNNTISRNRSPTPESDEEVIHPYFLAPSWSRPERDLGLPQHEADDTRRLLQLYIQKQEEVCRGLQRLYEGLYRAERYRKLVLKWAKAEAHVGINRDMSDGEDWYDKEEWGLDADLKKGQDEEEEDAATTAKKTRTRRQ</sequence>
<evidence type="ECO:0000313" key="4">
    <source>
        <dbReference type="Proteomes" id="UP000258309"/>
    </source>
</evidence>
<dbReference type="InterPro" id="IPR039602">
    <property type="entry name" value="Rxt2"/>
</dbReference>
<dbReference type="GO" id="GO:0005829">
    <property type="term" value="C:cytosol"/>
    <property type="evidence" value="ECO:0007669"/>
    <property type="project" value="TreeGrafter"/>
</dbReference>
<dbReference type="Pfam" id="PF08595">
    <property type="entry name" value="RXT2_N"/>
    <property type="match status" value="1"/>
</dbReference>
<reference evidence="3 4" key="1">
    <citation type="submission" date="2018-05" db="EMBL/GenBank/DDBJ databases">
        <title>Draft genome sequence of Scytalidium lignicola DSM 105466, a ubiquitous saprotrophic fungus.</title>
        <authorList>
            <person name="Buettner E."/>
            <person name="Gebauer A.M."/>
            <person name="Hofrichter M."/>
            <person name="Liers C."/>
            <person name="Kellner H."/>
        </authorList>
    </citation>
    <scope>NUCLEOTIDE SEQUENCE [LARGE SCALE GENOMIC DNA]</scope>
    <source>
        <strain evidence="3 4">DSM 105466</strain>
    </source>
</reference>
<dbReference type="PANTHER" id="PTHR28232:SF1">
    <property type="entry name" value="TRANSCRIPTIONAL REGULATORY PROTEIN RXT2"/>
    <property type="match status" value="1"/>
</dbReference>
<comment type="caution">
    <text evidence="3">The sequence shown here is derived from an EMBL/GenBank/DDBJ whole genome shotgun (WGS) entry which is preliminary data.</text>
</comment>
<name>A0A3E2HQ72_SCYLI</name>
<organism evidence="3 4">
    <name type="scientific">Scytalidium lignicola</name>
    <name type="common">Hyphomycete</name>
    <dbReference type="NCBI Taxonomy" id="5539"/>
    <lineage>
        <taxon>Eukaryota</taxon>
        <taxon>Fungi</taxon>
        <taxon>Dikarya</taxon>
        <taxon>Ascomycota</taxon>
        <taxon>Pezizomycotina</taxon>
        <taxon>Leotiomycetes</taxon>
        <taxon>Leotiomycetes incertae sedis</taxon>
        <taxon>Scytalidium</taxon>
    </lineage>
</organism>
<gene>
    <name evidence="3" type="ORF">B7463_g1000</name>
</gene>
<evidence type="ECO:0000259" key="2">
    <source>
        <dbReference type="Pfam" id="PF08595"/>
    </source>
</evidence>
<protein>
    <recommendedName>
        <fullName evidence="2">Transcriptional regulatory protein RXT2 N-terminal domain-containing protein</fullName>
    </recommendedName>
</protein>
<dbReference type="PANTHER" id="PTHR28232">
    <property type="entry name" value="TRANSCRIPTIONAL REGULATORY PROTEIN RXT2"/>
    <property type="match status" value="1"/>
</dbReference>
<feature type="non-terminal residue" evidence="3">
    <location>
        <position position="513"/>
    </location>
</feature>
<dbReference type="STRING" id="5539.A0A3E2HQ72"/>
<feature type="region of interest" description="Disordered" evidence="1">
    <location>
        <begin position="489"/>
        <end position="513"/>
    </location>
</feature>
<dbReference type="Proteomes" id="UP000258309">
    <property type="component" value="Unassembled WGS sequence"/>
</dbReference>
<dbReference type="InterPro" id="IPR013904">
    <property type="entry name" value="RXT2_N"/>
</dbReference>
<dbReference type="GO" id="GO:0033698">
    <property type="term" value="C:Rpd3L complex"/>
    <property type="evidence" value="ECO:0007669"/>
    <property type="project" value="TreeGrafter"/>
</dbReference>
<proteinExistence type="predicted"/>
<feature type="non-terminal residue" evidence="3">
    <location>
        <position position="1"/>
    </location>
</feature>
<feature type="compositionally biased region" description="Polar residues" evidence="1">
    <location>
        <begin position="369"/>
        <end position="388"/>
    </location>
</feature>
<dbReference type="OrthoDB" id="2405722at2759"/>
<feature type="compositionally biased region" description="Polar residues" evidence="1">
    <location>
        <begin position="267"/>
        <end position="283"/>
    </location>
</feature>
<feature type="compositionally biased region" description="Polar residues" evidence="1">
    <location>
        <begin position="305"/>
        <end position="319"/>
    </location>
</feature>
<dbReference type="OMA" id="EDVFEWC"/>
<accession>A0A3E2HQ72</accession>
<dbReference type="EMBL" id="NCSJ02000009">
    <property type="protein sequence ID" value="RFU35412.1"/>
    <property type="molecule type" value="Genomic_DNA"/>
</dbReference>
<evidence type="ECO:0000313" key="3">
    <source>
        <dbReference type="EMBL" id="RFU35412.1"/>
    </source>
</evidence>